<name>A0A0H2XMY8_BURO1</name>
<organism evidence="1">
    <name type="scientific">Burkholderia orbicola (strain AU 1054)</name>
    <dbReference type="NCBI Taxonomy" id="331271"/>
    <lineage>
        <taxon>Bacteria</taxon>
        <taxon>Pseudomonadati</taxon>
        <taxon>Pseudomonadota</taxon>
        <taxon>Betaproteobacteria</taxon>
        <taxon>Burkholderiales</taxon>
        <taxon>Burkholderiaceae</taxon>
        <taxon>Burkholderia</taxon>
        <taxon>Burkholderia cepacia complex</taxon>
        <taxon>Burkholderia orbicola</taxon>
    </lineage>
</organism>
<sequence length="119" mass="13448">MFRRGAAWRRAPRAGVCPVLVTSYRSSLVSPHAAGPGSPAGRRRKRQMIQYINLIRQGFDSLSYRPARLQRQVELVALRPVTCREREHPRTRMPAARLVEAAHNLARGAPQRGRKSVAR</sequence>
<protein>
    <submittedName>
        <fullName evidence="1">Uncharacterized protein</fullName>
    </submittedName>
</protein>
<dbReference type="HOGENOM" id="CLU_2056922_0_0_4"/>
<dbReference type="EMBL" id="CP000378">
    <property type="protein sequence ID" value="ABF75774.1"/>
    <property type="molecule type" value="Genomic_DNA"/>
</dbReference>
<dbReference type="AlphaFoldDB" id="A0A0H2XMY8"/>
<evidence type="ECO:0000313" key="1">
    <source>
        <dbReference type="EMBL" id="ABF75774.1"/>
    </source>
</evidence>
<gene>
    <name evidence="1" type="ordered locus">Bcen_0865</name>
</gene>
<accession>A0A0H2XMY8</accession>
<reference evidence="1" key="1">
    <citation type="submission" date="2006-05" db="EMBL/GenBank/DDBJ databases">
        <title>Complete sequence of chromosome 1 of Burkholderia cenocepacia AU 1054.</title>
        <authorList>
            <consortium name="US DOE Joint Genome Institute"/>
            <person name="Copeland A."/>
            <person name="Lucas S."/>
            <person name="Lapidus A."/>
            <person name="Barry K."/>
            <person name="Detter J.C."/>
            <person name="Glavina del Rio T."/>
            <person name="Hammon N."/>
            <person name="Israni S."/>
            <person name="Dalin E."/>
            <person name="Tice H."/>
            <person name="Pitluck S."/>
            <person name="Chain P."/>
            <person name="Malfatti S."/>
            <person name="Shin M."/>
            <person name="Vergez L."/>
            <person name="Schmutz J."/>
            <person name="Larimer F."/>
            <person name="Land M."/>
            <person name="Hauser L."/>
            <person name="Kyrpides N."/>
            <person name="Lykidis A."/>
            <person name="LiPuma J.J."/>
            <person name="Konstantinidis K."/>
            <person name="Tiedje J.M."/>
            <person name="Richardson P."/>
        </authorList>
    </citation>
    <scope>NUCLEOTIDE SEQUENCE [LARGE SCALE GENOMIC DNA]</scope>
    <source>
        <strain evidence="1">AU 1054</strain>
    </source>
</reference>
<proteinExistence type="predicted"/>